<name>A0A8S3TCU5_MYTED</name>
<dbReference type="PROSITE" id="PS00814">
    <property type="entry name" value="ADX"/>
    <property type="match status" value="1"/>
</dbReference>
<dbReference type="GO" id="GO:0051537">
    <property type="term" value="F:2 iron, 2 sulfur cluster binding"/>
    <property type="evidence" value="ECO:0007669"/>
    <property type="project" value="UniProtKB-KW"/>
</dbReference>
<evidence type="ECO:0000256" key="2">
    <source>
        <dbReference type="ARBA" id="ARBA00022723"/>
    </source>
</evidence>
<feature type="domain" description="2Fe-2S ferredoxin-type" evidence="6">
    <location>
        <begin position="85"/>
        <end position="185"/>
    </location>
</feature>
<protein>
    <submittedName>
        <fullName evidence="7">FDX1</fullName>
    </submittedName>
</protein>
<keyword evidence="4" id="KW-0411">Iron-sulfur</keyword>
<dbReference type="PANTHER" id="PTHR23426:SF76">
    <property type="entry name" value="ADRENODOXIN-LIKE PROTEIN 2, MITOCHONDRIAL"/>
    <property type="match status" value="1"/>
</dbReference>
<dbReference type="GO" id="GO:0005739">
    <property type="term" value="C:mitochondrion"/>
    <property type="evidence" value="ECO:0007669"/>
    <property type="project" value="TreeGrafter"/>
</dbReference>
<dbReference type="EMBL" id="CAJPWZ010002149">
    <property type="protein sequence ID" value="CAG2231576.1"/>
    <property type="molecule type" value="Genomic_DNA"/>
</dbReference>
<gene>
    <name evidence="7" type="ORF">MEDL_44308</name>
</gene>
<evidence type="ECO:0000259" key="6">
    <source>
        <dbReference type="PROSITE" id="PS51085"/>
    </source>
</evidence>
<reference evidence="7" key="1">
    <citation type="submission" date="2021-03" db="EMBL/GenBank/DDBJ databases">
        <authorList>
            <person name="Bekaert M."/>
        </authorList>
    </citation>
    <scope>NUCLEOTIDE SEQUENCE</scope>
</reference>
<dbReference type="InterPro" id="IPR036010">
    <property type="entry name" value="2Fe-2S_ferredoxin-like_sf"/>
</dbReference>
<keyword evidence="8" id="KW-1185">Reference proteome</keyword>
<keyword evidence="2" id="KW-0479">Metal-binding</keyword>
<evidence type="ECO:0000313" key="8">
    <source>
        <dbReference type="Proteomes" id="UP000683360"/>
    </source>
</evidence>
<organism evidence="7 8">
    <name type="scientific">Mytilus edulis</name>
    <name type="common">Blue mussel</name>
    <dbReference type="NCBI Taxonomy" id="6550"/>
    <lineage>
        <taxon>Eukaryota</taxon>
        <taxon>Metazoa</taxon>
        <taxon>Spiralia</taxon>
        <taxon>Lophotrochozoa</taxon>
        <taxon>Mollusca</taxon>
        <taxon>Bivalvia</taxon>
        <taxon>Autobranchia</taxon>
        <taxon>Pteriomorphia</taxon>
        <taxon>Mytilida</taxon>
        <taxon>Mytiloidea</taxon>
        <taxon>Mytilidae</taxon>
        <taxon>Mytilinae</taxon>
        <taxon>Mytilus</taxon>
    </lineage>
</organism>
<evidence type="ECO:0000313" key="7">
    <source>
        <dbReference type="EMBL" id="CAG2231576.1"/>
    </source>
</evidence>
<proteinExistence type="predicted"/>
<dbReference type="GO" id="GO:0140647">
    <property type="term" value="P:P450-containing electron transport chain"/>
    <property type="evidence" value="ECO:0007669"/>
    <property type="project" value="InterPro"/>
</dbReference>
<dbReference type="Pfam" id="PF00111">
    <property type="entry name" value="Fer2"/>
    <property type="match status" value="1"/>
</dbReference>
<dbReference type="PANTHER" id="PTHR23426">
    <property type="entry name" value="FERREDOXIN/ADRENODOXIN"/>
    <property type="match status" value="1"/>
</dbReference>
<dbReference type="SUPFAM" id="SSF54292">
    <property type="entry name" value="2Fe-2S ferredoxin-like"/>
    <property type="match status" value="1"/>
</dbReference>
<keyword evidence="3" id="KW-0408">Iron</keyword>
<accession>A0A8S3TCU5</accession>
<dbReference type="AlphaFoldDB" id="A0A8S3TCU5"/>
<comment type="cofactor">
    <cofactor evidence="5">
        <name>[2Fe-2S] cluster</name>
        <dbReference type="ChEBI" id="CHEBI:190135"/>
    </cofactor>
</comment>
<dbReference type="InterPro" id="IPR012675">
    <property type="entry name" value="Beta-grasp_dom_sf"/>
</dbReference>
<evidence type="ECO:0000256" key="5">
    <source>
        <dbReference type="ARBA" id="ARBA00034078"/>
    </source>
</evidence>
<dbReference type="InterPro" id="IPR001041">
    <property type="entry name" value="2Fe-2S_ferredoxin-type"/>
</dbReference>
<evidence type="ECO:0000256" key="3">
    <source>
        <dbReference type="ARBA" id="ARBA00023004"/>
    </source>
</evidence>
<dbReference type="GO" id="GO:0009055">
    <property type="term" value="F:electron transfer activity"/>
    <property type="evidence" value="ECO:0007669"/>
    <property type="project" value="TreeGrafter"/>
</dbReference>
<evidence type="ECO:0000256" key="1">
    <source>
        <dbReference type="ARBA" id="ARBA00022714"/>
    </source>
</evidence>
<dbReference type="Gene3D" id="3.10.20.30">
    <property type="match status" value="2"/>
</dbReference>
<dbReference type="InterPro" id="IPR001055">
    <property type="entry name" value="Adrenodoxin-like"/>
</dbReference>
<dbReference type="PROSITE" id="PS51085">
    <property type="entry name" value="2FE2S_FER_2"/>
    <property type="match status" value="1"/>
</dbReference>
<comment type="caution">
    <text evidence="7">The sequence shown here is derived from an EMBL/GenBank/DDBJ whole genome shotgun (WGS) entry which is preliminary data.</text>
</comment>
<dbReference type="OrthoDB" id="268593at2759"/>
<keyword evidence="1" id="KW-0001">2Fe-2S</keyword>
<dbReference type="PRINTS" id="PR00355">
    <property type="entry name" value="ADRENODOXIN"/>
</dbReference>
<dbReference type="GO" id="GO:0046872">
    <property type="term" value="F:metal ion binding"/>
    <property type="evidence" value="ECO:0007669"/>
    <property type="project" value="UniProtKB-KW"/>
</dbReference>
<evidence type="ECO:0000256" key="4">
    <source>
        <dbReference type="ARBA" id="ARBA00023014"/>
    </source>
</evidence>
<sequence>MSLSGLRRPVCLIPKFALCIGRSLTVPICAKRRNVPKIMSVQKFSASVPKPKKETICLYFMDRDGDRITVNAGVGSNLLDVAIDNDIELEEHTATAKVGDNLLDIIIDNDIDVDGFGACEGTLACSTCHLIFKPDQYEQIHEKPTDEELDMLDLAFGLSDTSRLGCQVIVTKEMDGWEIEVPSGVADARG</sequence>
<dbReference type="Proteomes" id="UP000683360">
    <property type="component" value="Unassembled WGS sequence"/>
</dbReference>
<dbReference type="InterPro" id="IPR018298">
    <property type="entry name" value="Adrenodoxin_Fe-S_BS"/>
</dbReference>